<evidence type="ECO:0000313" key="3">
    <source>
        <dbReference type="EMBL" id="PIL19013.1"/>
    </source>
</evidence>
<dbReference type="CDD" id="cd16403">
    <property type="entry name" value="ParB_N_like_MT"/>
    <property type="match status" value="1"/>
</dbReference>
<dbReference type="SUPFAM" id="SSF110849">
    <property type="entry name" value="ParB/Sulfiredoxin"/>
    <property type="match status" value="1"/>
</dbReference>
<gene>
    <name evidence="3" type="ORF">P775_16755</name>
</gene>
<comment type="caution">
    <text evidence="3">The sequence shown here is derived from an EMBL/GenBank/DDBJ whole genome shotgun (WGS) entry which is preliminary data.</text>
</comment>
<keyword evidence="4" id="KW-1185">Reference proteome</keyword>
<proteinExistence type="predicted"/>
<dbReference type="InterPro" id="IPR050336">
    <property type="entry name" value="Chromosome_partition/occlusion"/>
</dbReference>
<dbReference type="EMBL" id="AWWI01000116">
    <property type="protein sequence ID" value="PIL19013.1"/>
    <property type="molecule type" value="Genomic_DNA"/>
</dbReference>
<dbReference type="GO" id="GO:0045881">
    <property type="term" value="P:positive regulation of sporulation resulting in formation of a cellular spore"/>
    <property type="evidence" value="ECO:0007669"/>
    <property type="project" value="TreeGrafter"/>
</dbReference>
<evidence type="ECO:0000256" key="1">
    <source>
        <dbReference type="SAM" id="MobiDB-lite"/>
    </source>
</evidence>
<dbReference type="AlphaFoldDB" id="A0A2G8RBZ4"/>
<dbReference type="PANTHER" id="PTHR33375">
    <property type="entry name" value="CHROMOSOME-PARTITIONING PROTEIN PARB-RELATED"/>
    <property type="match status" value="1"/>
</dbReference>
<feature type="region of interest" description="Disordered" evidence="1">
    <location>
        <begin position="203"/>
        <end position="222"/>
    </location>
</feature>
<dbReference type="PANTHER" id="PTHR33375:SF1">
    <property type="entry name" value="CHROMOSOME-PARTITIONING PROTEIN PARB-RELATED"/>
    <property type="match status" value="1"/>
</dbReference>
<organism evidence="3 4">
    <name type="scientific">Puniceibacterium antarcticum</name>
    <dbReference type="NCBI Taxonomy" id="1206336"/>
    <lineage>
        <taxon>Bacteria</taxon>
        <taxon>Pseudomonadati</taxon>
        <taxon>Pseudomonadota</taxon>
        <taxon>Alphaproteobacteria</taxon>
        <taxon>Rhodobacterales</taxon>
        <taxon>Paracoccaceae</taxon>
        <taxon>Puniceibacterium</taxon>
    </lineage>
</organism>
<protein>
    <recommendedName>
        <fullName evidence="2">ParB-like N-terminal domain-containing protein</fullName>
    </recommendedName>
</protein>
<sequence>MQIDMMPTARLVPYIRNARTHSADQVAQIAASMAEFGFTNPILIGEDDVIIAGHGRLMAAQSLGLTDVPVIVLDHLSEAQRRALILADNRIAENAGWDNAMLGSELAALRDENFDLDMIGFDEAELDELLAGFEFGDAGALGGEGQDGNVGGNDAPSAASSSGSLAVRFGIPPFSILDARKGWWQDRKRAWLDLGIRSELGRGEGDRACPGGSPMPGNGSRKNYKPGAAKAFADGAILGGGGLADKVAMAATARRQKTEAAHG</sequence>
<dbReference type="InterPro" id="IPR036086">
    <property type="entry name" value="ParB/Sulfiredoxin_sf"/>
</dbReference>
<dbReference type="RefSeq" id="WP_245875724.1">
    <property type="nucleotide sequence ID" value="NZ_AWWI01000116.1"/>
</dbReference>
<dbReference type="GO" id="GO:0005694">
    <property type="term" value="C:chromosome"/>
    <property type="evidence" value="ECO:0007669"/>
    <property type="project" value="TreeGrafter"/>
</dbReference>
<evidence type="ECO:0000313" key="4">
    <source>
        <dbReference type="Proteomes" id="UP000231259"/>
    </source>
</evidence>
<dbReference type="InterPro" id="IPR003115">
    <property type="entry name" value="ParB_N"/>
</dbReference>
<evidence type="ECO:0000259" key="2">
    <source>
        <dbReference type="SMART" id="SM00470"/>
    </source>
</evidence>
<dbReference type="GO" id="GO:0007059">
    <property type="term" value="P:chromosome segregation"/>
    <property type="evidence" value="ECO:0007669"/>
    <property type="project" value="TreeGrafter"/>
</dbReference>
<dbReference type="SMART" id="SM00470">
    <property type="entry name" value="ParB"/>
    <property type="match status" value="1"/>
</dbReference>
<dbReference type="Proteomes" id="UP000231259">
    <property type="component" value="Unassembled WGS sequence"/>
</dbReference>
<reference evidence="3 4" key="1">
    <citation type="submission" date="2013-09" db="EMBL/GenBank/DDBJ databases">
        <title>Genome sequencing of Phaeobacter antarcticus sp. nov. SM1211.</title>
        <authorList>
            <person name="Zhang X.-Y."/>
            <person name="Liu C."/>
            <person name="Chen X.-L."/>
            <person name="Xie B.-B."/>
            <person name="Qin Q.-L."/>
            <person name="Rong J.-C."/>
            <person name="Zhang Y.-Z."/>
        </authorList>
    </citation>
    <scope>NUCLEOTIDE SEQUENCE [LARGE SCALE GENOMIC DNA]</scope>
    <source>
        <strain evidence="3 4">SM1211</strain>
    </source>
</reference>
<name>A0A2G8RBZ4_9RHOB</name>
<dbReference type="Gene3D" id="3.90.1530.10">
    <property type="entry name" value="Conserved hypothetical protein from pyrococcus furiosus pfu- 392566-001, ParB domain"/>
    <property type="match status" value="1"/>
</dbReference>
<accession>A0A2G8RBZ4</accession>
<dbReference type="Pfam" id="PF02195">
    <property type="entry name" value="ParB_N"/>
    <property type="match status" value="1"/>
</dbReference>
<feature type="domain" description="ParB-like N-terminal" evidence="2">
    <location>
        <begin position="4"/>
        <end position="90"/>
    </location>
</feature>